<protein>
    <submittedName>
        <fullName evidence="5">TetR/AcrR family transcriptional regulator</fullName>
    </submittedName>
</protein>
<dbReference type="EMBL" id="JBHRSL010000010">
    <property type="protein sequence ID" value="MFC3052154.1"/>
    <property type="molecule type" value="Genomic_DNA"/>
</dbReference>
<evidence type="ECO:0000259" key="4">
    <source>
        <dbReference type="PROSITE" id="PS50977"/>
    </source>
</evidence>
<dbReference type="Gene3D" id="1.10.357.10">
    <property type="entry name" value="Tetracycline Repressor, domain 2"/>
    <property type="match status" value="1"/>
</dbReference>
<organism evidence="5 6">
    <name type="scientific">Kordiimonas pumila</name>
    <dbReference type="NCBI Taxonomy" id="2161677"/>
    <lineage>
        <taxon>Bacteria</taxon>
        <taxon>Pseudomonadati</taxon>
        <taxon>Pseudomonadota</taxon>
        <taxon>Alphaproteobacteria</taxon>
        <taxon>Kordiimonadales</taxon>
        <taxon>Kordiimonadaceae</taxon>
        <taxon>Kordiimonas</taxon>
    </lineage>
</organism>
<accession>A0ABV7D613</accession>
<dbReference type="SUPFAM" id="SSF48498">
    <property type="entry name" value="Tetracyclin repressor-like, C-terminal domain"/>
    <property type="match status" value="1"/>
</dbReference>
<dbReference type="PANTHER" id="PTHR30328">
    <property type="entry name" value="TRANSCRIPTIONAL REPRESSOR"/>
    <property type="match status" value="1"/>
</dbReference>
<proteinExistence type="predicted"/>
<dbReference type="PROSITE" id="PS01081">
    <property type="entry name" value="HTH_TETR_1"/>
    <property type="match status" value="1"/>
</dbReference>
<gene>
    <name evidence="5" type="ORF">ACFOKA_09585</name>
</gene>
<dbReference type="Pfam" id="PF00440">
    <property type="entry name" value="TetR_N"/>
    <property type="match status" value="1"/>
</dbReference>
<dbReference type="Proteomes" id="UP001595444">
    <property type="component" value="Unassembled WGS sequence"/>
</dbReference>
<dbReference type="RefSeq" id="WP_194214159.1">
    <property type="nucleotide sequence ID" value="NZ_CP061205.1"/>
</dbReference>
<evidence type="ECO:0000256" key="1">
    <source>
        <dbReference type="ARBA" id="ARBA00023125"/>
    </source>
</evidence>
<keyword evidence="6" id="KW-1185">Reference proteome</keyword>
<reference evidence="6" key="1">
    <citation type="journal article" date="2019" name="Int. J. Syst. Evol. Microbiol.">
        <title>The Global Catalogue of Microorganisms (GCM) 10K type strain sequencing project: providing services to taxonomists for standard genome sequencing and annotation.</title>
        <authorList>
            <consortium name="The Broad Institute Genomics Platform"/>
            <consortium name="The Broad Institute Genome Sequencing Center for Infectious Disease"/>
            <person name="Wu L."/>
            <person name="Ma J."/>
        </authorList>
    </citation>
    <scope>NUCLEOTIDE SEQUENCE [LARGE SCALE GENOMIC DNA]</scope>
    <source>
        <strain evidence="6">KCTC 62164</strain>
    </source>
</reference>
<evidence type="ECO:0000256" key="3">
    <source>
        <dbReference type="SAM" id="MobiDB-lite"/>
    </source>
</evidence>
<feature type="domain" description="HTH tetR-type" evidence="4">
    <location>
        <begin position="33"/>
        <end position="93"/>
    </location>
</feature>
<dbReference type="InterPro" id="IPR050109">
    <property type="entry name" value="HTH-type_TetR-like_transc_reg"/>
</dbReference>
<dbReference type="InterPro" id="IPR036271">
    <property type="entry name" value="Tet_transcr_reg_TetR-rel_C_sf"/>
</dbReference>
<dbReference type="InterPro" id="IPR023772">
    <property type="entry name" value="DNA-bd_HTH_TetR-type_CS"/>
</dbReference>
<evidence type="ECO:0000256" key="2">
    <source>
        <dbReference type="PROSITE-ProRule" id="PRU00335"/>
    </source>
</evidence>
<feature type="DNA-binding region" description="H-T-H motif" evidence="2">
    <location>
        <begin position="56"/>
        <end position="75"/>
    </location>
</feature>
<dbReference type="InterPro" id="IPR001647">
    <property type="entry name" value="HTH_TetR"/>
</dbReference>
<sequence>MADESEIPRHSKPITASRRGRGRPKGVLNVDDAFTRRNILNAALKTFSVYGFDGASIAKIARLHKVTPPLIHYYFKDKEEIWRAAIDHGIGTMISDFEEIIAQLSEADSLARLKFFIRRYITLVAERPEVFTLILRESEMTGPRFTWLSKNYLSPLYDLFLGLVDAAQREGFIKKEAPSYHVAQVIMGACYHFISSRNRMLSTYGVDTYSKEARDSHANLVIDTLFSGLEIRG</sequence>
<comment type="caution">
    <text evidence="5">The sequence shown here is derived from an EMBL/GenBank/DDBJ whole genome shotgun (WGS) entry which is preliminary data.</text>
</comment>
<evidence type="ECO:0000313" key="5">
    <source>
        <dbReference type="EMBL" id="MFC3052154.1"/>
    </source>
</evidence>
<dbReference type="SUPFAM" id="SSF46689">
    <property type="entry name" value="Homeodomain-like"/>
    <property type="match status" value="1"/>
</dbReference>
<keyword evidence="1 2" id="KW-0238">DNA-binding</keyword>
<dbReference type="PROSITE" id="PS50977">
    <property type="entry name" value="HTH_TETR_2"/>
    <property type="match status" value="1"/>
</dbReference>
<dbReference type="Pfam" id="PF17938">
    <property type="entry name" value="TetR_C_29"/>
    <property type="match status" value="1"/>
</dbReference>
<dbReference type="InterPro" id="IPR009057">
    <property type="entry name" value="Homeodomain-like_sf"/>
</dbReference>
<dbReference type="PANTHER" id="PTHR30328:SF54">
    <property type="entry name" value="HTH-TYPE TRANSCRIPTIONAL REPRESSOR SCO4008"/>
    <property type="match status" value="1"/>
</dbReference>
<name>A0ABV7D613_9PROT</name>
<evidence type="ECO:0000313" key="6">
    <source>
        <dbReference type="Proteomes" id="UP001595444"/>
    </source>
</evidence>
<feature type="region of interest" description="Disordered" evidence="3">
    <location>
        <begin position="1"/>
        <end position="23"/>
    </location>
</feature>
<dbReference type="InterPro" id="IPR041474">
    <property type="entry name" value="NicS_C"/>
</dbReference>